<evidence type="ECO:0000259" key="1">
    <source>
        <dbReference type="PROSITE" id="PS50851"/>
    </source>
</evidence>
<dbReference type="eggNOG" id="COG0835">
    <property type="taxonomic scope" value="Bacteria"/>
</dbReference>
<organism evidence="2 3">
    <name type="scientific">Desulfitobacterium metallireducens DSM 15288</name>
    <dbReference type="NCBI Taxonomy" id="871968"/>
    <lineage>
        <taxon>Bacteria</taxon>
        <taxon>Bacillati</taxon>
        <taxon>Bacillota</taxon>
        <taxon>Clostridia</taxon>
        <taxon>Eubacteriales</taxon>
        <taxon>Desulfitobacteriaceae</taxon>
        <taxon>Desulfitobacterium</taxon>
    </lineage>
</organism>
<dbReference type="SUPFAM" id="SSF50341">
    <property type="entry name" value="CheW-like"/>
    <property type="match status" value="1"/>
</dbReference>
<dbReference type="PANTHER" id="PTHR22617:SF23">
    <property type="entry name" value="CHEMOTAXIS PROTEIN CHEW"/>
    <property type="match status" value="1"/>
</dbReference>
<dbReference type="EMBL" id="CP007032">
    <property type="protein sequence ID" value="AHF07761.1"/>
    <property type="molecule type" value="Genomic_DNA"/>
</dbReference>
<dbReference type="GO" id="GO:0007165">
    <property type="term" value="P:signal transduction"/>
    <property type="evidence" value="ECO:0007669"/>
    <property type="project" value="InterPro"/>
</dbReference>
<accession>W0EFC3</accession>
<dbReference type="AlphaFoldDB" id="W0EFC3"/>
<gene>
    <name evidence="2" type="ORF">DESME_12570</name>
</gene>
<reference evidence="2 3" key="1">
    <citation type="submission" date="2013-12" db="EMBL/GenBank/DDBJ databases">
        <authorList>
            <consortium name="DOE Joint Genome Institute"/>
            <person name="Smidt H."/>
            <person name="Huntemann M."/>
            <person name="Han J."/>
            <person name="Chen A."/>
            <person name="Kyrpides N."/>
            <person name="Mavromatis K."/>
            <person name="Markowitz V."/>
            <person name="Palaniappan K."/>
            <person name="Ivanova N."/>
            <person name="Schaumberg A."/>
            <person name="Pati A."/>
            <person name="Liolios K."/>
            <person name="Nordberg H.P."/>
            <person name="Cantor M.N."/>
            <person name="Hua S.X."/>
            <person name="Woyke T."/>
        </authorList>
    </citation>
    <scope>NUCLEOTIDE SEQUENCE [LARGE SCALE GENOMIC DNA]</scope>
    <source>
        <strain evidence="3">DSM 15288</strain>
    </source>
</reference>
<dbReference type="Pfam" id="PF01584">
    <property type="entry name" value="CheW"/>
    <property type="match status" value="1"/>
</dbReference>
<evidence type="ECO:0000313" key="3">
    <source>
        <dbReference type="Proteomes" id="UP000010847"/>
    </source>
</evidence>
<dbReference type="GO" id="GO:0005829">
    <property type="term" value="C:cytosol"/>
    <property type="evidence" value="ECO:0007669"/>
    <property type="project" value="TreeGrafter"/>
</dbReference>
<proteinExistence type="predicted"/>
<evidence type="ECO:0000313" key="2">
    <source>
        <dbReference type="EMBL" id="AHF07761.1"/>
    </source>
</evidence>
<dbReference type="HOGENOM" id="CLU_048995_3_1_9"/>
<protein>
    <submittedName>
        <fullName evidence="2">Chemotaxis signal transduction protein</fullName>
    </submittedName>
</protein>
<dbReference type="Proteomes" id="UP000010847">
    <property type="component" value="Chromosome"/>
</dbReference>
<dbReference type="InterPro" id="IPR036061">
    <property type="entry name" value="CheW-like_dom_sf"/>
</dbReference>
<dbReference type="STRING" id="871968.DESME_12570"/>
<dbReference type="RefSeq" id="WP_006716689.1">
    <property type="nucleotide sequence ID" value="NZ_CP007032.1"/>
</dbReference>
<dbReference type="OrthoDB" id="9794382at2"/>
<sequence>MGKQVVVFSLGQEEYAMPIEVVREITRLDNVRPIPQAPAYVMGLINIRGSAIPLIDLHSRFGIAKEKVLVSAEGEVGVDHKLALITEVDGDTVAFSVDQVREVSVLDQIAAPPQLVTAPFIGGIVNLPDRIIMCLIPERILEKEELQGLHQLA</sequence>
<dbReference type="Gene3D" id="2.30.30.40">
    <property type="entry name" value="SH3 Domains"/>
    <property type="match status" value="1"/>
</dbReference>
<dbReference type="KEGG" id="dmt:DESME_12570"/>
<dbReference type="InterPro" id="IPR002545">
    <property type="entry name" value="CheW-lke_dom"/>
</dbReference>
<dbReference type="PANTHER" id="PTHR22617">
    <property type="entry name" value="CHEMOTAXIS SENSOR HISTIDINE KINASE-RELATED"/>
    <property type="match status" value="1"/>
</dbReference>
<feature type="domain" description="CheW-like" evidence="1">
    <location>
        <begin position="2"/>
        <end position="146"/>
    </location>
</feature>
<dbReference type="SMART" id="SM00260">
    <property type="entry name" value="CheW"/>
    <property type="match status" value="1"/>
</dbReference>
<dbReference type="Gene3D" id="2.40.50.180">
    <property type="entry name" value="CheA-289, Domain 4"/>
    <property type="match status" value="1"/>
</dbReference>
<dbReference type="GO" id="GO:0006935">
    <property type="term" value="P:chemotaxis"/>
    <property type="evidence" value="ECO:0007669"/>
    <property type="project" value="InterPro"/>
</dbReference>
<keyword evidence="3" id="KW-1185">Reference proteome</keyword>
<dbReference type="InterPro" id="IPR039315">
    <property type="entry name" value="CheW"/>
</dbReference>
<dbReference type="PROSITE" id="PS50851">
    <property type="entry name" value="CHEW"/>
    <property type="match status" value="1"/>
</dbReference>
<name>W0EFC3_9FIRM</name>